<accession>A0A485M2S7</accession>
<organism evidence="1">
    <name type="scientific">anaerobic digester metagenome</name>
    <dbReference type="NCBI Taxonomy" id="1263854"/>
    <lineage>
        <taxon>unclassified sequences</taxon>
        <taxon>metagenomes</taxon>
        <taxon>ecological metagenomes</taxon>
    </lineage>
</organism>
<dbReference type="EMBL" id="CAADRM010000101">
    <property type="protein sequence ID" value="VFU15066.1"/>
    <property type="molecule type" value="Genomic_DNA"/>
</dbReference>
<sequence length="34" mass="3575">MIRMGGMASGLTGEVFIYGIYCLTKTPGLVVAKP</sequence>
<gene>
    <name evidence="1" type="ORF">SCFA_380012</name>
</gene>
<reference evidence="1" key="1">
    <citation type="submission" date="2019-03" db="EMBL/GenBank/DDBJ databases">
        <authorList>
            <person name="Hao L."/>
        </authorList>
    </citation>
    <scope>NUCLEOTIDE SEQUENCE</scope>
</reference>
<name>A0A485M2S7_9ZZZZ</name>
<dbReference type="AlphaFoldDB" id="A0A485M2S7"/>
<proteinExistence type="predicted"/>
<evidence type="ECO:0000313" key="1">
    <source>
        <dbReference type="EMBL" id="VFU15066.1"/>
    </source>
</evidence>
<protein>
    <submittedName>
        <fullName evidence="1">Uncharacterized protein</fullName>
    </submittedName>
</protein>